<keyword evidence="2" id="KW-0067">ATP-binding</keyword>
<dbReference type="InterPro" id="IPR027785">
    <property type="entry name" value="UvrD-like_helicase_C"/>
</dbReference>
<dbReference type="Gene3D" id="2.30.30.940">
    <property type="match status" value="1"/>
</dbReference>
<dbReference type="RefSeq" id="WP_074857880.1">
    <property type="nucleotide sequence ID" value="NZ_FNZC01000023.1"/>
</dbReference>
<evidence type="ECO:0000313" key="4">
    <source>
        <dbReference type="EMBL" id="SUD52935.1"/>
    </source>
</evidence>
<feature type="domain" description="AAA+ ATPase" evidence="3">
    <location>
        <begin position="368"/>
        <end position="590"/>
    </location>
</feature>
<keyword evidence="1" id="KW-0547">Nucleotide-binding</keyword>
<dbReference type="InterPro" id="IPR003593">
    <property type="entry name" value="AAA+_ATPase"/>
</dbReference>
<proteinExistence type="predicted"/>
<dbReference type="InterPro" id="IPR027417">
    <property type="entry name" value="P-loop_NTPase"/>
</dbReference>
<keyword evidence="4" id="KW-0269">Exonuclease</keyword>
<dbReference type="CDD" id="cd17933">
    <property type="entry name" value="DEXSc_RecD-like"/>
    <property type="match status" value="1"/>
</dbReference>
<sequence>MNAPAPNLLTATVRITRMRSKSRQGCIAFGHRVDLTTGINDRASALVISVPAAIAEPANIIVGCIYEVYGEAHTIQRTHGSFTVSETQVEAQDVRLVRPSGSQLIQWLADNAKGIGEVKATKLWDTLGERLYEVLDSAEHSAIEGLIPTLEVRAALFKKWTENGDAKTLRFVQECNIPLDLARKAIKFHKKNTITALTEDPYRLLSFEGSWQRVDGIARDKFHVALDDPRRLAAALEEALYRVAEKGHTCATLNDLQDTVGRLVKPYRAPDAALAKALLQGNKTGQFVSRETANGDLMLHAPGTFLMERKCAEFIHELLRNPETQQPLFPTDIDAVIGEFERTERLHLGIPAFALNDAQRAAVRTSFENRFSIITGGAGVGKTTVLKALYRALDTLGRPRFQMALSGRATARMMEATQQEATTIAGFLKRVSAEEMGPAPIIVIDEASMLDLVTFHRLVCKLPAGTHLILVGDPYQLPPIGAGLVLHVLCDLSSMPVTRLTEVKRQAKESAIPAASLAIREGRWPAFSADAAGEVVFLPCADDQIIPTVIELYERDRDNTQILGATRSCEFAGVETLNRACHVRYTGQGRHLMATNPETGEIEATGFCEGDLLLYTANNWDRNLQNGCLGKLTDIFDRPQTVNLGDDENPDMRIALGRAIYEGVEHYVLDSDVDVMHHAFAITVHKSQGSQFKRVIVPVRKSRVLDRTFVYTAVTRAQMQVILVGNADAVREAVALPPKAFGRQVGLTEMLNAKLHLTRPPICMGPVQPLH</sequence>
<dbReference type="Gene3D" id="3.40.50.300">
    <property type="entry name" value="P-loop containing nucleotide triphosphate hydrolases"/>
    <property type="match status" value="2"/>
</dbReference>
<evidence type="ECO:0000313" key="5">
    <source>
        <dbReference type="Proteomes" id="UP000255303"/>
    </source>
</evidence>
<dbReference type="SMART" id="SM00382">
    <property type="entry name" value="AAA"/>
    <property type="match status" value="1"/>
</dbReference>
<dbReference type="Pfam" id="PF13538">
    <property type="entry name" value="UvrD_C_2"/>
    <property type="match status" value="1"/>
</dbReference>
<name>A0A379JWR9_ECTOL</name>
<evidence type="ECO:0000256" key="1">
    <source>
        <dbReference type="ARBA" id="ARBA00022741"/>
    </source>
</evidence>
<dbReference type="GO" id="GO:0005524">
    <property type="term" value="F:ATP binding"/>
    <property type="evidence" value="ECO:0007669"/>
    <property type="project" value="UniProtKB-KW"/>
</dbReference>
<evidence type="ECO:0000259" key="3">
    <source>
        <dbReference type="SMART" id="SM00382"/>
    </source>
</evidence>
<reference evidence="4 5" key="1">
    <citation type="submission" date="2018-06" db="EMBL/GenBank/DDBJ databases">
        <authorList>
            <consortium name="Pathogen Informatics"/>
            <person name="Doyle S."/>
        </authorList>
    </citation>
    <scope>NUCLEOTIDE SEQUENCE [LARGE SCALE GENOMIC DNA]</scope>
    <source>
        <strain evidence="4 5">NCTC10692</strain>
    </source>
</reference>
<dbReference type="GO" id="GO:0004527">
    <property type="term" value="F:exonuclease activity"/>
    <property type="evidence" value="ECO:0007669"/>
    <property type="project" value="UniProtKB-KW"/>
</dbReference>
<protein>
    <submittedName>
        <fullName evidence="4">Putative ATP-dependent exoDNAse (Exonuclease V) alpha subunit</fullName>
    </submittedName>
</protein>
<dbReference type="Pfam" id="PF14490">
    <property type="entry name" value="HHH_RecD2"/>
    <property type="match status" value="1"/>
</dbReference>
<dbReference type="InterPro" id="IPR050534">
    <property type="entry name" value="Coronavir_polyprotein_1ab"/>
</dbReference>
<accession>A0A379JWR9</accession>
<dbReference type="AlphaFoldDB" id="A0A379JWR9"/>
<dbReference type="InterPro" id="IPR029493">
    <property type="entry name" value="RecD2-like_HHH"/>
</dbReference>
<dbReference type="Pfam" id="PF13604">
    <property type="entry name" value="AAA_30"/>
    <property type="match status" value="1"/>
</dbReference>
<evidence type="ECO:0000256" key="2">
    <source>
        <dbReference type="ARBA" id="ARBA00022840"/>
    </source>
</evidence>
<keyword evidence="4" id="KW-0378">Hydrolase</keyword>
<dbReference type="PANTHER" id="PTHR43788">
    <property type="entry name" value="DNA2/NAM7 HELICASE FAMILY MEMBER"/>
    <property type="match status" value="1"/>
</dbReference>
<dbReference type="GO" id="GO:0003678">
    <property type="term" value="F:DNA helicase activity"/>
    <property type="evidence" value="ECO:0007669"/>
    <property type="project" value="UniProtKB-ARBA"/>
</dbReference>
<keyword evidence="4" id="KW-0540">Nuclease</keyword>
<organism evidence="4 5">
    <name type="scientific">Ectopseudomonas oleovorans</name>
    <name type="common">Pseudomonas oleovorans</name>
    <dbReference type="NCBI Taxonomy" id="301"/>
    <lineage>
        <taxon>Bacteria</taxon>
        <taxon>Pseudomonadati</taxon>
        <taxon>Pseudomonadota</taxon>
        <taxon>Gammaproteobacteria</taxon>
        <taxon>Pseudomonadales</taxon>
        <taxon>Pseudomonadaceae</taxon>
        <taxon>Ectopseudomonas</taxon>
    </lineage>
</organism>
<gene>
    <name evidence="4" type="ORF">NCTC10692_03436</name>
</gene>
<dbReference type="EMBL" id="UGUV01000002">
    <property type="protein sequence ID" value="SUD52935.1"/>
    <property type="molecule type" value="Genomic_DNA"/>
</dbReference>
<dbReference type="Proteomes" id="UP000255303">
    <property type="component" value="Unassembled WGS sequence"/>
</dbReference>
<dbReference type="SUPFAM" id="SSF52540">
    <property type="entry name" value="P-loop containing nucleoside triphosphate hydrolases"/>
    <property type="match status" value="2"/>
</dbReference>
<dbReference type="PANTHER" id="PTHR43788:SF6">
    <property type="entry name" value="DNA HELICASE B"/>
    <property type="match status" value="1"/>
</dbReference>
<dbReference type="Gene3D" id="1.10.10.2220">
    <property type="match status" value="1"/>
</dbReference>
<dbReference type="CDD" id="cd18809">
    <property type="entry name" value="SF1_C_RecD"/>
    <property type="match status" value="1"/>
</dbReference>